<dbReference type="InterPro" id="IPR017439">
    <property type="entry name" value="Amidohydrolase"/>
</dbReference>
<dbReference type="Pfam" id="PF01546">
    <property type="entry name" value="Peptidase_M20"/>
    <property type="match status" value="1"/>
</dbReference>
<dbReference type="PANTHER" id="PTHR11014">
    <property type="entry name" value="PEPTIDASE M20 FAMILY MEMBER"/>
    <property type="match status" value="1"/>
</dbReference>
<dbReference type="SUPFAM" id="SSF53187">
    <property type="entry name" value="Zn-dependent exopeptidases"/>
    <property type="match status" value="1"/>
</dbReference>
<accession>A0ABS2PCY8</accession>
<dbReference type="InterPro" id="IPR011650">
    <property type="entry name" value="Peptidase_M20_dimer"/>
</dbReference>
<dbReference type="GO" id="GO:0016787">
    <property type="term" value="F:hydrolase activity"/>
    <property type="evidence" value="ECO:0007669"/>
    <property type="project" value="UniProtKB-KW"/>
</dbReference>
<dbReference type="EMBL" id="JAFBEC010000005">
    <property type="protein sequence ID" value="MBM7632826.1"/>
    <property type="molecule type" value="Genomic_DNA"/>
</dbReference>
<organism evidence="2 3">
    <name type="scientific">Geomicrobium sediminis</name>
    <dbReference type="NCBI Taxonomy" id="1347788"/>
    <lineage>
        <taxon>Bacteria</taxon>
        <taxon>Bacillati</taxon>
        <taxon>Bacillota</taxon>
        <taxon>Bacilli</taxon>
        <taxon>Bacillales</taxon>
        <taxon>Geomicrobium</taxon>
    </lineage>
</organism>
<dbReference type="InterPro" id="IPR036264">
    <property type="entry name" value="Bact_exopeptidase_dim_dom"/>
</dbReference>
<feature type="domain" description="Peptidase M20 dimerisation" evidence="1">
    <location>
        <begin position="188"/>
        <end position="279"/>
    </location>
</feature>
<evidence type="ECO:0000313" key="2">
    <source>
        <dbReference type="EMBL" id="MBM7632826.1"/>
    </source>
</evidence>
<sequence>MALTYPLTNEAIFTQMVEWRRHFHRYPELSFQEVETPKYIAALLKDLGLDVREQVGGRGVVATLQGAGEGPTIAFRADFDALPIQEENNVAYASENPGVMHACGHDGHAAALLGTAHLLTEMKEELNGKVVFIFQHAEELTPGGAIAMVEDGCLDGVDVIFGAHVSSDLELGLYNVRSGAIMAAADAFSVEIQGKGGHGAKPHTTIDPITAGTSLVNDLQRIVSRRVDPIDQAVVSVCKFQSGNAFNVIPDTVSVAGTVRTFNKETRTQIERDIERIVSGIELTGDVTCSLTYTKGYPTVVNHEKETTIVKEVMKDKVGEAAVIERPPMMGAEDFAYYLENVPGTFIHVGAMTDDPDTQYPHHHPRFNFDERALGNIGTLFVSLAENYLK</sequence>
<gene>
    <name evidence="2" type="ORF">JOD17_001920</name>
</gene>
<dbReference type="Gene3D" id="3.40.630.10">
    <property type="entry name" value="Zn peptidases"/>
    <property type="match status" value="1"/>
</dbReference>
<proteinExistence type="predicted"/>
<dbReference type="SUPFAM" id="SSF55031">
    <property type="entry name" value="Bacterial exopeptidase dimerisation domain"/>
    <property type="match status" value="1"/>
</dbReference>
<keyword evidence="3" id="KW-1185">Reference proteome</keyword>
<evidence type="ECO:0000259" key="1">
    <source>
        <dbReference type="Pfam" id="PF07687"/>
    </source>
</evidence>
<dbReference type="Proteomes" id="UP000741863">
    <property type="component" value="Unassembled WGS sequence"/>
</dbReference>
<evidence type="ECO:0000313" key="3">
    <source>
        <dbReference type="Proteomes" id="UP000741863"/>
    </source>
</evidence>
<comment type="caution">
    <text evidence="2">The sequence shown here is derived from an EMBL/GenBank/DDBJ whole genome shotgun (WGS) entry which is preliminary data.</text>
</comment>
<protein>
    <submittedName>
        <fullName evidence="2">Amidohydrolase</fullName>
        <ecNumber evidence="2">3.5.1.-</ecNumber>
    </submittedName>
</protein>
<dbReference type="Pfam" id="PF07687">
    <property type="entry name" value="M20_dimer"/>
    <property type="match status" value="1"/>
</dbReference>
<dbReference type="Gene3D" id="3.30.70.360">
    <property type="match status" value="1"/>
</dbReference>
<dbReference type="EC" id="3.5.1.-" evidence="2"/>
<name>A0ABS2PCY8_9BACL</name>
<dbReference type="PANTHER" id="PTHR11014:SF63">
    <property type="entry name" value="METALLOPEPTIDASE, PUTATIVE (AFU_ORTHOLOGUE AFUA_6G09600)-RELATED"/>
    <property type="match status" value="1"/>
</dbReference>
<dbReference type="RefSeq" id="WP_204697262.1">
    <property type="nucleotide sequence ID" value="NZ_JAFBEC010000005.1"/>
</dbReference>
<reference evidence="2 3" key="1">
    <citation type="submission" date="2021-01" db="EMBL/GenBank/DDBJ databases">
        <title>Genomic Encyclopedia of Type Strains, Phase IV (KMG-IV): sequencing the most valuable type-strain genomes for metagenomic binning, comparative biology and taxonomic classification.</title>
        <authorList>
            <person name="Goeker M."/>
        </authorList>
    </citation>
    <scope>NUCLEOTIDE SEQUENCE [LARGE SCALE GENOMIC DNA]</scope>
    <source>
        <strain evidence="2 3">DSM 25540</strain>
    </source>
</reference>
<dbReference type="PIRSF" id="PIRSF005962">
    <property type="entry name" value="Pept_M20D_amidohydro"/>
    <property type="match status" value="1"/>
</dbReference>
<dbReference type="NCBIfam" id="TIGR01891">
    <property type="entry name" value="amidohydrolases"/>
    <property type="match status" value="1"/>
</dbReference>
<keyword evidence="2" id="KW-0378">Hydrolase</keyword>
<dbReference type="InterPro" id="IPR002933">
    <property type="entry name" value="Peptidase_M20"/>
</dbReference>